<dbReference type="SUPFAM" id="SSF143113">
    <property type="entry name" value="NAP-like"/>
    <property type="match status" value="1"/>
</dbReference>
<proteinExistence type="inferred from homology"/>
<dbReference type="GeneID" id="108841685"/>
<reference evidence="4" key="1">
    <citation type="journal article" date="2019" name="Database">
        <title>The radish genome database (RadishGD): an integrated information resource for radish genomics.</title>
        <authorList>
            <person name="Yu H.J."/>
            <person name="Baek S."/>
            <person name="Lee Y.J."/>
            <person name="Cho A."/>
            <person name="Mun J.H."/>
        </authorList>
    </citation>
    <scope>NUCLEOTIDE SEQUENCE [LARGE SCALE GENOMIC DNA]</scope>
    <source>
        <strain evidence="4">cv. WK10039</strain>
    </source>
</reference>
<dbReference type="Gene3D" id="1.20.5.1500">
    <property type="match status" value="1"/>
</dbReference>
<comment type="similarity">
    <text evidence="1 3">Belongs to the nucleosome assembly protein (NAP) family.</text>
</comment>
<evidence type="ECO:0000313" key="4">
    <source>
        <dbReference type="Proteomes" id="UP000504610"/>
    </source>
</evidence>
<dbReference type="InterPro" id="IPR037231">
    <property type="entry name" value="NAP-like_sf"/>
</dbReference>
<dbReference type="Pfam" id="PF00956">
    <property type="entry name" value="NAP"/>
    <property type="match status" value="1"/>
</dbReference>
<dbReference type="KEGG" id="rsz:108841685"/>
<dbReference type="PANTHER" id="PTHR11875">
    <property type="entry name" value="TESTIS-SPECIFIC Y-ENCODED PROTEIN"/>
    <property type="match status" value="1"/>
</dbReference>
<accession>A0A9W3C2H6</accession>
<evidence type="ECO:0000256" key="3">
    <source>
        <dbReference type="RuleBase" id="RU003876"/>
    </source>
</evidence>
<keyword evidence="4" id="KW-1185">Reference proteome</keyword>
<organism evidence="4 5">
    <name type="scientific">Raphanus sativus</name>
    <name type="common">Radish</name>
    <name type="synonym">Raphanus raphanistrum var. sativus</name>
    <dbReference type="NCBI Taxonomy" id="3726"/>
    <lineage>
        <taxon>Eukaryota</taxon>
        <taxon>Viridiplantae</taxon>
        <taxon>Streptophyta</taxon>
        <taxon>Embryophyta</taxon>
        <taxon>Tracheophyta</taxon>
        <taxon>Spermatophyta</taxon>
        <taxon>Magnoliopsida</taxon>
        <taxon>eudicotyledons</taxon>
        <taxon>Gunneridae</taxon>
        <taxon>Pentapetalae</taxon>
        <taxon>rosids</taxon>
        <taxon>malvids</taxon>
        <taxon>Brassicales</taxon>
        <taxon>Brassicaceae</taxon>
        <taxon>Brassiceae</taxon>
        <taxon>Raphanus</taxon>
    </lineage>
</organism>
<dbReference type="RefSeq" id="XP_056845676.1">
    <property type="nucleotide sequence ID" value="XM_056989696.1"/>
</dbReference>
<dbReference type="FunFam" id="1.20.5.1500:FF:000001">
    <property type="entry name" value="Nucleosome assembly protein 1-like 1"/>
    <property type="match status" value="1"/>
</dbReference>
<gene>
    <name evidence="5" type="primary">LOC108841685</name>
</gene>
<dbReference type="Proteomes" id="UP000504610">
    <property type="component" value="Chromosome 6"/>
</dbReference>
<reference evidence="5" key="2">
    <citation type="submission" date="2025-08" db="UniProtKB">
        <authorList>
            <consortium name="RefSeq"/>
        </authorList>
    </citation>
    <scope>IDENTIFICATION</scope>
    <source>
        <tissue evidence="5">Leaf</tissue>
    </source>
</reference>
<evidence type="ECO:0000256" key="2">
    <source>
        <dbReference type="ARBA" id="ARBA00023186"/>
    </source>
</evidence>
<keyword evidence="2" id="KW-0143">Chaperone</keyword>
<dbReference type="GO" id="GO:0006334">
    <property type="term" value="P:nucleosome assembly"/>
    <property type="evidence" value="ECO:0007669"/>
    <property type="project" value="InterPro"/>
</dbReference>
<dbReference type="OrthoDB" id="27325at2759"/>
<dbReference type="InterPro" id="IPR002164">
    <property type="entry name" value="NAP_family"/>
</dbReference>
<name>A0A9W3C2H6_RAPSA</name>
<protein>
    <submittedName>
        <fullName evidence="5">Nucleosome assembly protein 11-like</fullName>
    </submittedName>
</protein>
<sequence length="87" mass="10265">MNSLKNKLMAGQRSDVLESLTPQVRNRVEALRDIQGKHDELDAEFREERAVLETKYDKLYQPLYTKKKQVKDPELGEEELKKFQEVT</sequence>
<dbReference type="GO" id="GO:0042393">
    <property type="term" value="F:histone binding"/>
    <property type="evidence" value="ECO:0007669"/>
    <property type="project" value="UniProtKB-ARBA"/>
</dbReference>
<evidence type="ECO:0000313" key="5">
    <source>
        <dbReference type="RefSeq" id="XP_056845676.1"/>
    </source>
</evidence>
<evidence type="ECO:0000256" key="1">
    <source>
        <dbReference type="ARBA" id="ARBA00009947"/>
    </source>
</evidence>
<dbReference type="AlphaFoldDB" id="A0A9W3C2H6"/>
<dbReference type="GO" id="GO:0005634">
    <property type="term" value="C:nucleus"/>
    <property type="evidence" value="ECO:0007669"/>
    <property type="project" value="InterPro"/>
</dbReference>
<dbReference type="GO" id="GO:0000724">
    <property type="term" value="P:double-strand break repair via homologous recombination"/>
    <property type="evidence" value="ECO:0007669"/>
    <property type="project" value="UniProtKB-ARBA"/>
</dbReference>